<dbReference type="Proteomes" id="UP001499843">
    <property type="component" value="Unassembled WGS sequence"/>
</dbReference>
<evidence type="ECO:0000313" key="5">
    <source>
        <dbReference type="EMBL" id="GAA2208309.1"/>
    </source>
</evidence>
<dbReference type="InterPro" id="IPR016292">
    <property type="entry name" value="Epoxide_hydrolase"/>
</dbReference>
<dbReference type="EMBL" id="BAAAQX010000008">
    <property type="protein sequence ID" value="GAA2208309.1"/>
    <property type="molecule type" value="Genomic_DNA"/>
</dbReference>
<evidence type="ECO:0000256" key="1">
    <source>
        <dbReference type="ARBA" id="ARBA00010088"/>
    </source>
</evidence>
<dbReference type="Pfam" id="PF06441">
    <property type="entry name" value="EHN"/>
    <property type="match status" value="1"/>
</dbReference>
<dbReference type="InterPro" id="IPR029058">
    <property type="entry name" value="AB_hydrolase_fold"/>
</dbReference>
<keyword evidence="6" id="KW-1185">Reference proteome</keyword>
<evidence type="ECO:0000259" key="4">
    <source>
        <dbReference type="Pfam" id="PF06441"/>
    </source>
</evidence>
<dbReference type="RefSeq" id="WP_344476310.1">
    <property type="nucleotide sequence ID" value="NZ_BAAAQX010000008.1"/>
</dbReference>
<keyword evidence="3 5" id="KW-0378">Hydrolase</keyword>
<proteinExistence type="inferred from homology"/>
<dbReference type="PANTHER" id="PTHR21661:SF35">
    <property type="entry name" value="EPOXIDE HYDROLASE"/>
    <property type="match status" value="1"/>
</dbReference>
<reference evidence="5 6" key="1">
    <citation type="journal article" date="2019" name="Int. J. Syst. Evol. Microbiol.">
        <title>The Global Catalogue of Microorganisms (GCM) 10K type strain sequencing project: providing services to taxonomists for standard genome sequencing and annotation.</title>
        <authorList>
            <consortium name="The Broad Institute Genomics Platform"/>
            <consortium name="The Broad Institute Genome Sequencing Center for Infectious Disease"/>
            <person name="Wu L."/>
            <person name="Ma J."/>
        </authorList>
    </citation>
    <scope>NUCLEOTIDE SEQUENCE [LARGE SCALE GENOMIC DNA]</scope>
    <source>
        <strain evidence="5 6">JCM 16114</strain>
    </source>
</reference>
<protein>
    <submittedName>
        <fullName evidence="5">Epoxide hydrolase</fullName>
    </submittedName>
</protein>
<evidence type="ECO:0000256" key="3">
    <source>
        <dbReference type="ARBA" id="ARBA00022801"/>
    </source>
</evidence>
<feature type="domain" description="Epoxide hydrolase N-terminal" evidence="4">
    <location>
        <begin position="15"/>
        <end position="120"/>
    </location>
</feature>
<comment type="similarity">
    <text evidence="1">Belongs to the peptidase S33 family.</text>
</comment>
<comment type="caution">
    <text evidence="5">The sequence shown here is derived from an EMBL/GenBank/DDBJ whole genome shotgun (WGS) entry which is preliminary data.</text>
</comment>
<organism evidence="5 6">
    <name type="scientific">Nonomuraea monospora</name>
    <dbReference type="NCBI Taxonomy" id="568818"/>
    <lineage>
        <taxon>Bacteria</taxon>
        <taxon>Bacillati</taxon>
        <taxon>Actinomycetota</taxon>
        <taxon>Actinomycetes</taxon>
        <taxon>Streptosporangiales</taxon>
        <taxon>Streptosporangiaceae</taxon>
        <taxon>Nonomuraea</taxon>
    </lineage>
</organism>
<evidence type="ECO:0000313" key="6">
    <source>
        <dbReference type="Proteomes" id="UP001499843"/>
    </source>
</evidence>
<keyword evidence="2" id="KW-0058">Aromatic hydrocarbons catabolism</keyword>
<gene>
    <name evidence="5" type="ORF">GCM10009850_037670</name>
</gene>
<dbReference type="SUPFAM" id="SSF53474">
    <property type="entry name" value="alpha/beta-Hydrolases"/>
    <property type="match status" value="1"/>
</dbReference>
<dbReference type="PANTHER" id="PTHR21661">
    <property type="entry name" value="EPOXIDE HYDROLASE 1-RELATED"/>
    <property type="match status" value="1"/>
</dbReference>
<dbReference type="InterPro" id="IPR010497">
    <property type="entry name" value="Epoxide_hydro_N"/>
</dbReference>
<sequence length="385" mass="42482">MLSSLMFMTHDITDIRPFRLEIPQGDLDDLRARLARTRWPSRLPGAAWSRGVPVSYLKELVDYWADAYDWRAQETKLNQFPQFTTDIDGQSVHFLHVRSADPDAPALILTHSWPNSIVEFTDLLGPLSETFHVIAPSLPGFGFSPFPEPADERPWSIERVARTWAELMSRLGYERYGVHGNDAGALVAPQLAVLAPEHVIGVHITGGIGMPTGPADLEGLPEEDRASVEWVADMLSGTGGSGYAPYLAARPQTLSFGWADSPVAQLAYLVERFKEFDGWPEDAAPPEPIDRDLILTNASLYWLTNTGGSSSWTYYEDAAGMPIDQKAVPTGVSHGGPAVFRRIAERGNAIVHWEDHEHPSHMLAMAAPDSLVADIRKFFAGLGRM</sequence>
<name>A0ABN3CG67_9ACTN</name>
<accession>A0ABN3CG67</accession>
<evidence type="ECO:0000256" key="2">
    <source>
        <dbReference type="ARBA" id="ARBA00022797"/>
    </source>
</evidence>
<dbReference type="GO" id="GO:0016787">
    <property type="term" value="F:hydrolase activity"/>
    <property type="evidence" value="ECO:0007669"/>
    <property type="project" value="UniProtKB-KW"/>
</dbReference>
<dbReference type="Gene3D" id="3.40.50.1820">
    <property type="entry name" value="alpha/beta hydrolase"/>
    <property type="match status" value="1"/>
</dbReference>
<dbReference type="PIRSF" id="PIRSF001112">
    <property type="entry name" value="Epoxide_hydrolase"/>
    <property type="match status" value="1"/>
</dbReference>